<evidence type="ECO:0000313" key="4">
    <source>
        <dbReference type="Proteomes" id="UP001499915"/>
    </source>
</evidence>
<dbReference type="InterPro" id="IPR021109">
    <property type="entry name" value="Peptidase_aspartic_dom_sf"/>
</dbReference>
<dbReference type="SUPFAM" id="SSF50630">
    <property type="entry name" value="Acid proteases"/>
    <property type="match status" value="1"/>
</dbReference>
<keyword evidence="1" id="KW-0732">Signal</keyword>
<keyword evidence="3" id="KW-0378">Hydrolase</keyword>
<dbReference type="InterPro" id="IPR008503">
    <property type="entry name" value="Asp_endopeptidase"/>
</dbReference>
<evidence type="ECO:0000256" key="1">
    <source>
        <dbReference type="SAM" id="SignalP"/>
    </source>
</evidence>
<keyword evidence="3" id="KW-0645">Protease</keyword>
<evidence type="ECO:0000313" key="3">
    <source>
        <dbReference type="EMBL" id="GAA0688290.1"/>
    </source>
</evidence>
<protein>
    <submittedName>
        <fullName evidence="3">ATP-dependent zinc protease</fullName>
    </submittedName>
</protein>
<reference evidence="3 4" key="1">
    <citation type="journal article" date="2019" name="Int. J. Syst. Evol. Microbiol.">
        <title>The Global Catalogue of Microorganisms (GCM) 10K type strain sequencing project: providing services to taxonomists for standard genome sequencing and annotation.</title>
        <authorList>
            <consortium name="The Broad Institute Genomics Platform"/>
            <consortium name="The Broad Institute Genome Sequencing Center for Infectious Disease"/>
            <person name="Wu L."/>
            <person name="Ma J."/>
        </authorList>
    </citation>
    <scope>NUCLEOTIDE SEQUENCE [LARGE SCALE GENOMIC DNA]</scope>
    <source>
        <strain evidence="3 4">JCM 15134</strain>
    </source>
</reference>
<dbReference type="GO" id="GO:0008233">
    <property type="term" value="F:peptidase activity"/>
    <property type="evidence" value="ECO:0007669"/>
    <property type="project" value="UniProtKB-KW"/>
</dbReference>
<dbReference type="GO" id="GO:0006508">
    <property type="term" value="P:proteolysis"/>
    <property type="evidence" value="ECO:0007669"/>
    <property type="project" value="UniProtKB-KW"/>
</dbReference>
<dbReference type="Gene3D" id="2.40.70.10">
    <property type="entry name" value="Acid Proteases"/>
    <property type="match status" value="1"/>
</dbReference>
<dbReference type="RefSeq" id="WP_343804112.1">
    <property type="nucleotide sequence ID" value="NZ_BAAAET010000002.1"/>
</dbReference>
<gene>
    <name evidence="3" type="ORF">GCM10009104_13030</name>
</gene>
<accession>A0ABN1I4H7</accession>
<dbReference type="EMBL" id="BAAAET010000002">
    <property type="protein sequence ID" value="GAA0688290.1"/>
    <property type="molecule type" value="Genomic_DNA"/>
</dbReference>
<name>A0ABN1I4H7_9GAMM</name>
<feature type="signal peptide" evidence="1">
    <location>
        <begin position="1"/>
        <end position="23"/>
    </location>
</feature>
<dbReference type="Pfam" id="PF05618">
    <property type="entry name" value="Zn_protease"/>
    <property type="match status" value="1"/>
</dbReference>
<dbReference type="PANTHER" id="PTHR38037">
    <property type="entry name" value="ZN_PROTEASE DOMAIN-CONTAINING PROTEIN"/>
    <property type="match status" value="1"/>
</dbReference>
<dbReference type="PROSITE" id="PS51257">
    <property type="entry name" value="PROKAR_LIPOPROTEIN"/>
    <property type="match status" value="1"/>
</dbReference>
<keyword evidence="4" id="KW-1185">Reference proteome</keyword>
<sequence length="266" mass="30248">MQQRALKLFRPLALLLLASLTAACSHDRYLFLERAELDQLSQQLYQQQSRLETLTVISQQQFDSLSRAQHFQRKELHDALKEQNEKLDKLRPVRDRILQASAAPNSPEAPGHYQGKLVVGEVEKFYLAVPGLILDARIDSGATTSSLHATNIQRFERDGENWVRFDIQNPQTKENITLERELSRNARILQSSTDGAERRPVVELPFVVGNHRQTAEFTLSDRSHLTYPVLLGRNVLRDVMLIDVGREYVTTLPDTLAQPDEAGDTP</sequence>
<dbReference type="Proteomes" id="UP001499915">
    <property type="component" value="Unassembled WGS sequence"/>
</dbReference>
<organism evidence="3 4">
    <name type="scientific">Marinobacterium maritimum</name>
    <dbReference type="NCBI Taxonomy" id="500162"/>
    <lineage>
        <taxon>Bacteria</taxon>
        <taxon>Pseudomonadati</taxon>
        <taxon>Pseudomonadota</taxon>
        <taxon>Gammaproteobacteria</taxon>
        <taxon>Oceanospirillales</taxon>
        <taxon>Oceanospirillaceae</taxon>
        <taxon>Marinobacterium</taxon>
    </lineage>
</organism>
<evidence type="ECO:0000259" key="2">
    <source>
        <dbReference type="Pfam" id="PF05618"/>
    </source>
</evidence>
<dbReference type="PANTHER" id="PTHR38037:SF2">
    <property type="entry name" value="ATP-DEPENDENT ZINC PROTEASE DOMAIN-CONTAINING PROTEIN-RELATED"/>
    <property type="match status" value="1"/>
</dbReference>
<feature type="domain" description="Retropepsin-like aspartic endopeptidase" evidence="2">
    <location>
        <begin position="118"/>
        <end position="250"/>
    </location>
</feature>
<proteinExistence type="predicted"/>
<comment type="caution">
    <text evidence="3">The sequence shown here is derived from an EMBL/GenBank/DDBJ whole genome shotgun (WGS) entry which is preliminary data.</text>
</comment>
<feature type="chain" id="PRO_5047395630" evidence="1">
    <location>
        <begin position="24"/>
        <end position="266"/>
    </location>
</feature>